<dbReference type="HOGENOM" id="CLU_076920_0_0_1"/>
<keyword evidence="2" id="KW-1133">Transmembrane helix</keyword>
<name>A0A0D2CY05_9EURO</name>
<evidence type="ECO:0000256" key="1">
    <source>
        <dbReference type="SAM" id="MobiDB-lite"/>
    </source>
</evidence>
<feature type="region of interest" description="Disordered" evidence="1">
    <location>
        <begin position="288"/>
        <end position="314"/>
    </location>
</feature>
<feature type="transmembrane region" description="Helical" evidence="2">
    <location>
        <begin position="144"/>
        <end position="165"/>
    </location>
</feature>
<feature type="transmembrane region" description="Helical" evidence="2">
    <location>
        <begin position="225"/>
        <end position="245"/>
    </location>
</feature>
<evidence type="ECO:0000256" key="2">
    <source>
        <dbReference type="SAM" id="Phobius"/>
    </source>
</evidence>
<accession>A0A0D2CY05</accession>
<dbReference type="OrthoDB" id="4113403at2759"/>
<dbReference type="Proteomes" id="UP000054466">
    <property type="component" value="Unassembled WGS sequence"/>
</dbReference>
<evidence type="ECO:0000313" key="3">
    <source>
        <dbReference type="EMBL" id="KIW34820.1"/>
    </source>
</evidence>
<dbReference type="RefSeq" id="XP_016255036.1">
    <property type="nucleotide sequence ID" value="XM_016388108.1"/>
</dbReference>
<keyword evidence="2" id="KW-0812">Transmembrane</keyword>
<dbReference type="EMBL" id="KN847040">
    <property type="protein sequence ID" value="KIW34820.1"/>
    <property type="molecule type" value="Genomic_DNA"/>
</dbReference>
<dbReference type="GeneID" id="27340767"/>
<evidence type="ECO:0000313" key="4">
    <source>
        <dbReference type="Proteomes" id="UP000054466"/>
    </source>
</evidence>
<proteinExistence type="predicted"/>
<keyword evidence="2" id="KW-0472">Membrane</keyword>
<organism evidence="3 4">
    <name type="scientific">Cladophialophora immunda</name>
    <dbReference type="NCBI Taxonomy" id="569365"/>
    <lineage>
        <taxon>Eukaryota</taxon>
        <taxon>Fungi</taxon>
        <taxon>Dikarya</taxon>
        <taxon>Ascomycota</taxon>
        <taxon>Pezizomycotina</taxon>
        <taxon>Eurotiomycetes</taxon>
        <taxon>Chaetothyriomycetidae</taxon>
        <taxon>Chaetothyriales</taxon>
        <taxon>Herpotrichiellaceae</taxon>
        <taxon>Cladophialophora</taxon>
    </lineage>
</organism>
<dbReference type="VEuPathDB" id="FungiDB:PV07_01573"/>
<protein>
    <submittedName>
        <fullName evidence="3">Uncharacterized protein</fullName>
    </submittedName>
</protein>
<dbReference type="AlphaFoldDB" id="A0A0D2CY05"/>
<gene>
    <name evidence="3" type="ORF">PV07_01573</name>
</gene>
<sequence length="314" mass="34794">MKNNNWCLGRPLGRFLRGCQHRGSYSLPSLDLQMMVVVTKDSDIHPRRFNWYLNLPQMGAYISCESSLRGLGFSGRGFSPFSPYRCRFFTAQIASFCSSSSVNMVSFSKPLPSLDLESTIRLLLILNNSIALSLGFAVMFPLFIVLGAVLAISALYNLFVILLRIRQKRPRWSDNNRDGDGEVRCPSIVQLAIDTLGVLAFLVLYVCSTIETATIGSWRWPPTMLMAYSSIGALVAFVMHGWVAVTNLNRYIRYRQSLGPRCPHCHQAISNFVGPQIALPPSPIEGCQGPAAPRQSFSANSAGENEGDTLIMKT</sequence>
<keyword evidence="4" id="KW-1185">Reference proteome</keyword>
<reference evidence="3 4" key="1">
    <citation type="submission" date="2015-01" db="EMBL/GenBank/DDBJ databases">
        <title>The Genome Sequence of Cladophialophora immunda CBS83496.</title>
        <authorList>
            <consortium name="The Broad Institute Genomics Platform"/>
            <person name="Cuomo C."/>
            <person name="de Hoog S."/>
            <person name="Gorbushina A."/>
            <person name="Stielow B."/>
            <person name="Teixiera M."/>
            <person name="Abouelleil A."/>
            <person name="Chapman S.B."/>
            <person name="Priest M."/>
            <person name="Young S.K."/>
            <person name="Wortman J."/>
            <person name="Nusbaum C."/>
            <person name="Birren B."/>
        </authorList>
    </citation>
    <scope>NUCLEOTIDE SEQUENCE [LARGE SCALE GENOMIC DNA]</scope>
    <source>
        <strain evidence="3 4">CBS 83496</strain>
    </source>
</reference>